<dbReference type="InterPro" id="IPR032675">
    <property type="entry name" value="LRR_dom_sf"/>
</dbReference>
<dbReference type="InterPro" id="IPR036388">
    <property type="entry name" value="WH-like_DNA-bd_sf"/>
</dbReference>
<dbReference type="SUPFAM" id="SSF52058">
    <property type="entry name" value="L domain-like"/>
    <property type="match status" value="1"/>
</dbReference>
<gene>
    <name evidence="5" type="ORF">HDE68_001195</name>
</gene>
<dbReference type="RefSeq" id="WP_183879803.1">
    <property type="nucleotide sequence ID" value="NZ_JACHCE010000001.1"/>
</dbReference>
<dbReference type="InterPro" id="IPR027417">
    <property type="entry name" value="P-loop_NTPase"/>
</dbReference>
<dbReference type="Gene3D" id="3.40.50.10140">
    <property type="entry name" value="Toll/interleukin-1 receptor homology (TIR) domain"/>
    <property type="match status" value="1"/>
</dbReference>
<dbReference type="Gene3D" id="1.10.10.10">
    <property type="entry name" value="Winged helix-like DNA-binding domain superfamily/Winged helix DNA-binding domain"/>
    <property type="match status" value="1"/>
</dbReference>
<feature type="domain" description="COR" evidence="4">
    <location>
        <begin position="873"/>
        <end position="1009"/>
    </location>
</feature>
<dbReference type="InterPro" id="IPR001611">
    <property type="entry name" value="Leu-rich_rpt"/>
</dbReference>
<keyword evidence="2" id="KW-0677">Repeat</keyword>
<dbReference type="Gene3D" id="3.80.10.10">
    <property type="entry name" value="Ribonuclease Inhibitor"/>
    <property type="match status" value="2"/>
</dbReference>
<comment type="caution">
    <text evidence="5">The sequence shown here is derived from an EMBL/GenBank/DDBJ whole genome shotgun (WGS) entry which is preliminary data.</text>
</comment>
<evidence type="ECO:0000256" key="1">
    <source>
        <dbReference type="ARBA" id="ARBA00022614"/>
    </source>
</evidence>
<feature type="domain" description="TIR" evidence="3">
    <location>
        <begin position="1192"/>
        <end position="1289"/>
    </location>
</feature>
<dbReference type="SUPFAM" id="SSF52200">
    <property type="entry name" value="Toll/Interleukin receptor TIR domain"/>
    <property type="match status" value="1"/>
</dbReference>
<proteinExistence type="predicted"/>
<dbReference type="Gene3D" id="3.40.50.300">
    <property type="entry name" value="P-loop containing nucleotide triphosphate hydrolases"/>
    <property type="match status" value="1"/>
</dbReference>
<dbReference type="SUPFAM" id="SSF52540">
    <property type="entry name" value="P-loop containing nucleoside triphosphate hydrolases"/>
    <property type="match status" value="1"/>
</dbReference>
<dbReference type="PANTHER" id="PTHR15454">
    <property type="entry name" value="NISCHARIN RELATED"/>
    <property type="match status" value="1"/>
</dbReference>
<dbReference type="InterPro" id="IPR035897">
    <property type="entry name" value="Toll_tir_struct_dom_sf"/>
</dbReference>
<evidence type="ECO:0000256" key="2">
    <source>
        <dbReference type="ARBA" id="ARBA00022737"/>
    </source>
</evidence>
<dbReference type="InterPro" id="IPR000157">
    <property type="entry name" value="TIR_dom"/>
</dbReference>
<dbReference type="InterPro" id="IPR032171">
    <property type="entry name" value="COR-A"/>
</dbReference>
<evidence type="ECO:0000313" key="6">
    <source>
        <dbReference type="Proteomes" id="UP000537204"/>
    </source>
</evidence>
<name>A0A7W8ZK53_9SPHI</name>
<dbReference type="Pfam" id="PF08477">
    <property type="entry name" value="Roc"/>
    <property type="match status" value="1"/>
</dbReference>
<dbReference type="GO" id="GO:0007165">
    <property type="term" value="P:signal transduction"/>
    <property type="evidence" value="ECO:0007669"/>
    <property type="project" value="InterPro"/>
</dbReference>
<dbReference type="SMART" id="SM00365">
    <property type="entry name" value="LRR_SD22"/>
    <property type="match status" value="4"/>
</dbReference>
<dbReference type="Pfam" id="PF12799">
    <property type="entry name" value="LRR_4"/>
    <property type="match status" value="2"/>
</dbReference>
<dbReference type="InterPro" id="IPR003591">
    <property type="entry name" value="Leu-rich_rpt_typical-subtyp"/>
</dbReference>
<dbReference type="PANTHER" id="PTHR15454:SF56">
    <property type="entry name" value="PROTEIN PHOSPHATASE 1 REGULATORY SUBUNIT 7-RELATED"/>
    <property type="match status" value="1"/>
</dbReference>
<sequence>MLHIKYADVFASKADLIIVPVDTDGAISFHFSSGLDKLGVEIPYDVRFELGEVVVVKTNSTSRTKFIAFACTYDEMIGSSYAAIKEIGTQIGKTVKKLKDIKTIASPFLATGAGRLLHFQSHNILIKAFYEQETPDISFDLYTNDIGFYNNYSGAYDTRNETSTQLVFEASIEIVMNDSQINQILSSDNYYYQLAEDKYAEFKNWNHLDRISYENIRKRLSDPKINFREYLINVDPDSKEHDLLKLCGELVAYIDFNAYLKNLWNAYPDKRVLAKSGVYQNNWINNLIKFKETGNIDLITASNIRNALSYLDNPYDNLPMLSEEHRRSVFKKILLQEYKSKDSLHILFDYFQNLGISCLNRKNNNALYSRVLYHPMIRPLWTSKKRKNDSNQITEPLSLNTDIQKAFELIFKCFLEESKSLDLGRCGITDLSLLPELFECTNLEELTISNEWSEFKNGKWQRRESINTGSRNRLQSIPNEIKRLKKLKKLICGGDWNDGEKAWNKWGIKSINELLSLKNLEHINVSNNNIQEVPNLSSLKNLIVIHLNNNKINRIESLNSLINLKELYLSNNLIEDISFLKGVLNISTLDLHTNGIRDLRPIEELILNLDIKNSKWRLDTINIANNPLEQPPIQTINTGRDAVLSYFEDIRDGDTYINKDIKVILVGNSEAGKTTLAKYLNHKKDLEKPHAATHWMHEQIINSKYEIKSIGKNCVIRLFDFGGHDYFHDTHHLFFGVNTIYILLWEVDTNLMKSRKTKQINNKGSEVEIQTQDFPIKYWLDSVKYFTKEAESDNFGFEIVKQQQYNSSLLIIQNKVDNPNLVRSLNNEAIKKKYPFVYEFLNLAITTGRNLDYFDSIITEMLNETKLIGAELPRFYEKVKDNLLEYSGKPILSLIEFQAYCNSILNEKIDLNRTKYLASYLKQIGVILWFPKGLPEDKIYAKKRWVIDNIYYALNDLSEKNGEFKLEDLVNSLESKDKQEALALIEVMTEFKIIFKHPYNNKYIAPLYLEDHPGNNVNLFLNENIIPIRRFEYSGFIHKSVILSLFQRYGKMILDEEQDSYYGHYYYWKNGLIIKGQITHEIVMIKFNLGSDDGNAHIDVYHISGPKSIFIKEVIEYIKEINKDYEIVELVTLDGENFIAIDLLNEYAKIGRFEFTETRLPDYSKSNKLEEKIFKLKDYTMYLNNDIKKRKVAISYSKKDLVRVDTFIRYLKPLVDNDLIELPWYCSDLEAGSNWNSEIEENFDNADIVFFMISDHFFDTDYIVKQEIPKIIDRYLENKSVKVVPIILVPYPWGRNGKYNLQTFSALPFQAKPVSDYNDENMAWNMISICIKIMIEKELDPGKNGGITRELKTLYERQVEGKLDKNS</sequence>
<dbReference type="Proteomes" id="UP000537204">
    <property type="component" value="Unassembled WGS sequence"/>
</dbReference>
<dbReference type="Gene3D" id="1.10.10.2200">
    <property type="match status" value="1"/>
</dbReference>
<dbReference type="InterPro" id="IPR025875">
    <property type="entry name" value="Leu-rich_rpt_4"/>
</dbReference>
<dbReference type="Pfam" id="PF13676">
    <property type="entry name" value="TIR_2"/>
    <property type="match status" value="1"/>
</dbReference>
<dbReference type="EMBL" id="JACHCE010000001">
    <property type="protein sequence ID" value="MBB5635310.1"/>
    <property type="molecule type" value="Genomic_DNA"/>
</dbReference>
<dbReference type="SMART" id="SM00369">
    <property type="entry name" value="LRR_TYP"/>
    <property type="match status" value="2"/>
</dbReference>
<accession>A0A7W8ZK53</accession>
<keyword evidence="1" id="KW-0433">Leucine-rich repeat</keyword>
<evidence type="ECO:0000259" key="4">
    <source>
        <dbReference type="Pfam" id="PF16095"/>
    </source>
</evidence>
<protein>
    <submittedName>
        <fullName evidence="5">Uncharacterized protein</fullName>
    </submittedName>
</protein>
<dbReference type="GO" id="GO:0005737">
    <property type="term" value="C:cytoplasm"/>
    <property type="evidence" value="ECO:0007669"/>
    <property type="project" value="TreeGrafter"/>
</dbReference>
<dbReference type="Pfam" id="PF16095">
    <property type="entry name" value="COR-A"/>
    <property type="match status" value="1"/>
</dbReference>
<evidence type="ECO:0000313" key="5">
    <source>
        <dbReference type="EMBL" id="MBB5635310.1"/>
    </source>
</evidence>
<reference evidence="5 6" key="1">
    <citation type="submission" date="2020-08" db="EMBL/GenBank/DDBJ databases">
        <title>Genomic Encyclopedia of Type Strains, Phase IV (KMG-V): Genome sequencing to study the core and pangenomes of soil and plant-associated prokaryotes.</title>
        <authorList>
            <person name="Whitman W."/>
        </authorList>
    </citation>
    <scope>NUCLEOTIDE SEQUENCE [LARGE SCALE GENOMIC DNA]</scope>
    <source>
        <strain evidence="5 6">S3M1</strain>
    </source>
</reference>
<evidence type="ECO:0000259" key="3">
    <source>
        <dbReference type="Pfam" id="PF13676"/>
    </source>
</evidence>
<dbReference type="PROSITE" id="PS51450">
    <property type="entry name" value="LRR"/>
    <property type="match status" value="4"/>
</dbReference>
<organism evidence="5 6">
    <name type="scientific">Pedobacter cryoconitis</name>
    <dbReference type="NCBI Taxonomy" id="188932"/>
    <lineage>
        <taxon>Bacteria</taxon>
        <taxon>Pseudomonadati</taxon>
        <taxon>Bacteroidota</taxon>
        <taxon>Sphingobacteriia</taxon>
        <taxon>Sphingobacteriales</taxon>
        <taxon>Sphingobacteriaceae</taxon>
        <taxon>Pedobacter</taxon>
    </lineage>
</organism>